<proteinExistence type="predicted"/>
<dbReference type="EMBL" id="CBUK010000058">
    <property type="protein sequence ID" value="CDI58244.1"/>
    <property type="molecule type" value="Genomic_DNA"/>
</dbReference>
<gene>
    <name evidence="1" type="ORF">LHCIRMBIA951_00269</name>
</gene>
<dbReference type="Proteomes" id="UP000017248">
    <property type="component" value="Unassembled WGS sequence"/>
</dbReference>
<evidence type="ECO:0000313" key="1">
    <source>
        <dbReference type="EMBL" id="CDI58244.1"/>
    </source>
</evidence>
<comment type="caution">
    <text evidence="1">The sequence shown here is derived from an EMBL/GenBank/DDBJ whole genome shotgun (WGS) entry which is preliminary data.</text>
</comment>
<sequence>MKNKKVELQ</sequence>
<accession>U6F5I4</accession>
<keyword evidence="2" id="KW-1185">Reference proteome</keyword>
<organism evidence="1 2">
    <name type="scientific">Lactobacillus helveticus CIRM-BIA 951</name>
    <dbReference type="NCBI Taxonomy" id="1226334"/>
    <lineage>
        <taxon>Bacteria</taxon>
        <taxon>Bacillati</taxon>
        <taxon>Bacillota</taxon>
        <taxon>Bacilli</taxon>
        <taxon>Lactobacillales</taxon>
        <taxon>Lactobacillaceae</taxon>
        <taxon>Lactobacillus</taxon>
    </lineage>
</organism>
<protein>
    <submittedName>
        <fullName evidence="1">Uncharacterized protein</fullName>
    </submittedName>
</protein>
<evidence type="ECO:0000313" key="2">
    <source>
        <dbReference type="Proteomes" id="UP000017248"/>
    </source>
</evidence>
<dbReference type="HOGENOM" id="CLU_3438944_0_0_9"/>
<name>U6F5I4_LACHE</name>
<reference evidence="1" key="1">
    <citation type="submission" date="2013-09" db="EMBL/GenBank/DDBJ databases">
        <title>Draft Genome Sequence of five Lactobacillus helveticus strains CIRM-BIA 101T, 103, 104, 951 and 953 isolated from milk product.</title>
        <authorList>
            <person name="Valence F."/>
            <person name="Chuat V."/>
            <person name="Ma L."/>
            <person name="Creno S."/>
            <person name="Falentin H."/>
            <person name="Lortal S."/>
            <person name="Bizet C."/>
            <person name="Clermont D."/>
            <person name="Loux V."/>
            <person name="Bouchier C."/>
            <person name="Cousin S."/>
        </authorList>
    </citation>
    <scope>NUCLEOTIDE SEQUENCE [LARGE SCALE GENOMIC DNA]</scope>
    <source>
        <strain evidence="1">CIRM-BIA 951</strain>
    </source>
</reference>